<protein>
    <recommendedName>
        <fullName evidence="4">Translation elongation factor ef-1 alpha/tu</fullName>
    </recommendedName>
</protein>
<sequence length="308" mass="34809">MCGVRKNTLVIDFSVLPARPEIGKIQTFLDNVIKVRYEDVISIQLHHARNCVYVEMKSYEIASRYQSEHNWKRTMLCADKEFRIPIYVDCEAVTVRVHDLPPSVSHSAVGEFMLKFGEVISIRDETWMHYFPGISNGVRVLRMNLLRHIPSYVTIANEITMISYENQPKSCRHCHEPIHPGKKCVESNNAAFVNHPRTASTASSPPSDGLFTEADFPPINKAQKAPTVEETKQNDDEWTDIDDNASTSSSSDFIEATNKRRRSKREKAETKKVCSEQCSPNRSSKEHATGASSTQVFSLKNKSSNGSK</sequence>
<accession>A0ABM1YPP7</accession>
<evidence type="ECO:0008006" key="4">
    <source>
        <dbReference type="Google" id="ProtNLM"/>
    </source>
</evidence>
<dbReference type="Proteomes" id="UP000069940">
    <property type="component" value="Unassembled WGS sequence"/>
</dbReference>
<keyword evidence="3" id="KW-1185">Reference proteome</keyword>
<dbReference type="EnsemblMetazoa" id="AALFPA23_011027.R15577">
    <property type="protein sequence ID" value="AALFPA23_011027.P15577"/>
    <property type="gene ID" value="AALFPA23_011027"/>
</dbReference>
<evidence type="ECO:0000256" key="1">
    <source>
        <dbReference type="SAM" id="MobiDB-lite"/>
    </source>
</evidence>
<dbReference type="GeneID" id="134285253"/>
<proteinExistence type="predicted"/>
<organism evidence="2 3">
    <name type="scientific">Aedes albopictus</name>
    <name type="common">Asian tiger mosquito</name>
    <name type="synonym">Stegomyia albopicta</name>
    <dbReference type="NCBI Taxonomy" id="7160"/>
    <lineage>
        <taxon>Eukaryota</taxon>
        <taxon>Metazoa</taxon>
        <taxon>Ecdysozoa</taxon>
        <taxon>Arthropoda</taxon>
        <taxon>Hexapoda</taxon>
        <taxon>Insecta</taxon>
        <taxon>Pterygota</taxon>
        <taxon>Neoptera</taxon>
        <taxon>Endopterygota</taxon>
        <taxon>Diptera</taxon>
        <taxon>Nematocera</taxon>
        <taxon>Culicoidea</taxon>
        <taxon>Culicidae</taxon>
        <taxon>Culicinae</taxon>
        <taxon>Aedini</taxon>
        <taxon>Aedes</taxon>
        <taxon>Stegomyia</taxon>
    </lineage>
</organism>
<feature type="region of interest" description="Disordered" evidence="1">
    <location>
        <begin position="196"/>
        <end position="308"/>
    </location>
</feature>
<evidence type="ECO:0000313" key="3">
    <source>
        <dbReference type="Proteomes" id="UP000069940"/>
    </source>
</evidence>
<reference evidence="3" key="1">
    <citation type="journal article" date="2015" name="Proc. Natl. Acad. Sci. U.S.A.">
        <title>Genome sequence of the Asian Tiger mosquito, Aedes albopictus, reveals insights into its biology, genetics, and evolution.</title>
        <authorList>
            <person name="Chen X.G."/>
            <person name="Jiang X."/>
            <person name="Gu J."/>
            <person name="Xu M."/>
            <person name="Wu Y."/>
            <person name="Deng Y."/>
            <person name="Zhang C."/>
            <person name="Bonizzoni M."/>
            <person name="Dermauw W."/>
            <person name="Vontas J."/>
            <person name="Armbruster P."/>
            <person name="Huang X."/>
            <person name="Yang Y."/>
            <person name="Zhang H."/>
            <person name="He W."/>
            <person name="Peng H."/>
            <person name="Liu Y."/>
            <person name="Wu K."/>
            <person name="Chen J."/>
            <person name="Lirakis M."/>
            <person name="Topalis P."/>
            <person name="Van Leeuwen T."/>
            <person name="Hall A.B."/>
            <person name="Jiang X."/>
            <person name="Thorpe C."/>
            <person name="Mueller R.L."/>
            <person name="Sun C."/>
            <person name="Waterhouse R.M."/>
            <person name="Yan G."/>
            <person name="Tu Z.J."/>
            <person name="Fang X."/>
            <person name="James A.A."/>
        </authorList>
    </citation>
    <scope>NUCLEOTIDE SEQUENCE [LARGE SCALE GENOMIC DNA]</scope>
    <source>
        <strain evidence="3">Foshan</strain>
    </source>
</reference>
<evidence type="ECO:0000313" key="2">
    <source>
        <dbReference type="EnsemblMetazoa" id="AALFPA23_011027.P15577"/>
    </source>
</evidence>
<feature type="compositionally biased region" description="Low complexity" evidence="1">
    <location>
        <begin position="198"/>
        <end position="207"/>
    </location>
</feature>
<feature type="compositionally biased region" description="Polar residues" evidence="1">
    <location>
        <begin position="290"/>
        <end position="308"/>
    </location>
</feature>
<name>A0ABM1YPP7_AEDAL</name>
<reference evidence="2" key="2">
    <citation type="submission" date="2025-05" db="UniProtKB">
        <authorList>
            <consortium name="EnsemblMetazoa"/>
        </authorList>
    </citation>
    <scope>IDENTIFICATION</scope>
    <source>
        <strain evidence="2">Foshan</strain>
    </source>
</reference>
<dbReference type="RefSeq" id="XP_062701723.1">
    <property type="nucleotide sequence ID" value="XM_062845739.1"/>
</dbReference>